<organism evidence="3 4">
    <name type="scientific">Toxoplasma gondii GAB2-2007-GAL-DOM2</name>
    <dbReference type="NCBI Taxonomy" id="1130820"/>
    <lineage>
        <taxon>Eukaryota</taxon>
        <taxon>Sar</taxon>
        <taxon>Alveolata</taxon>
        <taxon>Apicomplexa</taxon>
        <taxon>Conoidasida</taxon>
        <taxon>Coccidia</taxon>
        <taxon>Eucoccidiorida</taxon>
        <taxon>Eimeriorina</taxon>
        <taxon>Sarcocystidae</taxon>
        <taxon>Toxoplasma</taxon>
    </lineage>
</organism>
<evidence type="ECO:0000256" key="1">
    <source>
        <dbReference type="SAM" id="MobiDB-lite"/>
    </source>
</evidence>
<dbReference type="Pfam" id="PF01661">
    <property type="entry name" value="Macro"/>
    <property type="match status" value="1"/>
</dbReference>
<dbReference type="SUPFAM" id="SSF52949">
    <property type="entry name" value="Macro domain-like"/>
    <property type="match status" value="1"/>
</dbReference>
<feature type="compositionally biased region" description="Pro residues" evidence="1">
    <location>
        <begin position="192"/>
        <end position="207"/>
    </location>
</feature>
<dbReference type="InterPro" id="IPR043472">
    <property type="entry name" value="Macro_dom-like"/>
</dbReference>
<dbReference type="Gene3D" id="3.40.220.10">
    <property type="entry name" value="Leucine Aminopeptidase, subunit E, domain 1"/>
    <property type="match status" value="1"/>
</dbReference>
<dbReference type="AlphaFoldDB" id="A0A086KUS0"/>
<dbReference type="Proteomes" id="UP000028837">
    <property type="component" value="Unassembled WGS sequence"/>
</dbReference>
<dbReference type="EMBL" id="AHZU02000129">
    <property type="protein sequence ID" value="KFG48138.1"/>
    <property type="molecule type" value="Genomic_DNA"/>
</dbReference>
<proteinExistence type="predicted"/>
<dbReference type="OrthoDB" id="332917at2759"/>
<dbReference type="InterPro" id="IPR002589">
    <property type="entry name" value="Macro_dom"/>
</dbReference>
<evidence type="ECO:0000313" key="4">
    <source>
        <dbReference type="Proteomes" id="UP000028837"/>
    </source>
</evidence>
<dbReference type="PROSITE" id="PS51154">
    <property type="entry name" value="MACRO"/>
    <property type="match status" value="1"/>
</dbReference>
<comment type="caution">
    <text evidence="3">The sequence shown here is derived from an EMBL/GenBank/DDBJ whole genome shotgun (WGS) entry which is preliminary data.</text>
</comment>
<feature type="region of interest" description="Disordered" evidence="1">
    <location>
        <begin position="323"/>
        <end position="342"/>
    </location>
</feature>
<name>A0A086KUS0_TOXGO</name>
<gene>
    <name evidence="3" type="ORF">TGDOM2_229900</name>
</gene>
<reference evidence="3 4" key="1">
    <citation type="submission" date="2014-02" db="EMBL/GenBank/DDBJ databases">
        <authorList>
            <person name="Sibley D."/>
            <person name="Venepally P."/>
            <person name="Karamycheva S."/>
            <person name="Hadjithomas M."/>
            <person name="Khan A."/>
            <person name="Brunk B."/>
            <person name="Roos D."/>
            <person name="Caler E."/>
            <person name="Lorenzi H."/>
        </authorList>
    </citation>
    <scope>NUCLEOTIDE SEQUENCE [LARGE SCALE GENOMIC DNA]</scope>
    <source>
        <strain evidence="3 4">GAB2-2007-GAL-DOM2</strain>
    </source>
</reference>
<dbReference type="VEuPathDB" id="ToxoDB:TGDOM2_229900"/>
<accession>A0A086KUS0</accession>
<sequence>MLNSGTAPLGRRARRVAAESLLHSPHLPLISRQSKRRNARPRCCSSSLLASFSLSSVSSPVASPPSAVAPVSLSSGPLSGSVSRFSSSSMSSFSEASFSVPHSRSFVFVPARPSTFSRTNGPVSPSAVLSSSFVCSSSLSSPFSLASSAASALASPLGSRNFSSSHLSRKLRLHQERASRGHIEYLRQLERPPTPSPFPLPPSPSPSSPASAAAAKAAAFAEQAAAQTPEPSVLVRSAEEWIKRDFFFPLSHQPDTATAGEAARALERELGLSRGDEAADAAPLLLSAEGPQYGGLLQQIELPGFGEINVVHGDLLSGSDREALQRRAEEESAGRPGQEKQEGNVLAADAMLVPVPPNFLPYRGFGLEVLERGGPALQKAAFVEVKRKLQQREVARDLLSGQAGREEGAQREGSGLGFLSRRVAHESASEGGLDPGDLLLTPTFGVCPRVSLLAFLVTPYYWQGNSTEAARRLRFTMRRALDDLNRQGPGSLLLPFVGIGLYGYEPRGAAEILVESAVEQLLQVDAVDPNYMLRKITFVDRDATNAALLAEAAQAAKRAWLPEHQVVPAPVYWSQKQRRLLDVTDGMLMFCRKHTRLSFKKHHGVIRRQKTHYFSNVRPFLWRSSRVLEPPPLLLYRHSGKPADWQLPARPFYRQGVSGLLFPPRLRRGFPSMRVNSKGQFVGVNKMPYIAEKAQPRL</sequence>
<feature type="region of interest" description="Disordered" evidence="1">
    <location>
        <begin position="189"/>
        <end position="210"/>
    </location>
</feature>
<evidence type="ECO:0000313" key="3">
    <source>
        <dbReference type="EMBL" id="KFG48138.1"/>
    </source>
</evidence>
<feature type="domain" description="Macro" evidence="2">
    <location>
        <begin position="295"/>
        <end position="557"/>
    </location>
</feature>
<evidence type="ECO:0000259" key="2">
    <source>
        <dbReference type="PROSITE" id="PS51154"/>
    </source>
</evidence>
<protein>
    <recommendedName>
        <fullName evidence="2">Macro domain-containing protein</fullName>
    </recommendedName>
</protein>